<keyword evidence="4" id="KW-1185">Reference proteome</keyword>
<evidence type="ECO:0000259" key="2">
    <source>
        <dbReference type="Pfam" id="PF25534"/>
    </source>
</evidence>
<feature type="domain" description="DUF7918" evidence="2">
    <location>
        <begin position="243"/>
        <end position="356"/>
    </location>
</feature>
<dbReference type="EMBL" id="ML992502">
    <property type="protein sequence ID" value="KAF2226346.1"/>
    <property type="molecule type" value="Genomic_DNA"/>
</dbReference>
<feature type="compositionally biased region" description="Basic residues" evidence="1">
    <location>
        <begin position="194"/>
        <end position="206"/>
    </location>
</feature>
<organism evidence="3 4">
    <name type="scientific">Elsinoe ampelina</name>
    <dbReference type="NCBI Taxonomy" id="302913"/>
    <lineage>
        <taxon>Eukaryota</taxon>
        <taxon>Fungi</taxon>
        <taxon>Dikarya</taxon>
        <taxon>Ascomycota</taxon>
        <taxon>Pezizomycotina</taxon>
        <taxon>Dothideomycetes</taxon>
        <taxon>Dothideomycetidae</taxon>
        <taxon>Myriangiales</taxon>
        <taxon>Elsinoaceae</taxon>
        <taxon>Elsinoe</taxon>
    </lineage>
</organism>
<feature type="region of interest" description="Disordered" evidence="1">
    <location>
        <begin position="14"/>
        <end position="52"/>
    </location>
</feature>
<feature type="compositionally biased region" description="Low complexity" evidence="1">
    <location>
        <begin position="505"/>
        <end position="516"/>
    </location>
</feature>
<dbReference type="PANTHER" id="PTHR36223">
    <property type="entry name" value="BETA-LACTAMASE-TYPE TRANSPEPTIDASE FOLD DOMAIN CONTAINING PROTEIN"/>
    <property type="match status" value="1"/>
</dbReference>
<feature type="region of interest" description="Disordered" evidence="1">
    <location>
        <begin position="282"/>
        <end position="335"/>
    </location>
</feature>
<accession>A0A6A6GKS8</accession>
<name>A0A6A6GKS8_9PEZI</name>
<protein>
    <recommendedName>
        <fullName evidence="2">DUF7918 domain-containing protein</fullName>
    </recommendedName>
</protein>
<feature type="compositionally biased region" description="Low complexity" evidence="1">
    <location>
        <begin position="24"/>
        <end position="36"/>
    </location>
</feature>
<dbReference type="InterPro" id="IPR057678">
    <property type="entry name" value="DUF7918"/>
</dbReference>
<feature type="compositionally biased region" description="Basic and acidic residues" evidence="1">
    <location>
        <begin position="448"/>
        <end position="460"/>
    </location>
</feature>
<feature type="compositionally biased region" description="Low complexity" evidence="1">
    <location>
        <begin position="563"/>
        <end position="580"/>
    </location>
</feature>
<feature type="region of interest" description="Disordered" evidence="1">
    <location>
        <begin position="540"/>
        <end position="589"/>
    </location>
</feature>
<feature type="compositionally biased region" description="Polar residues" evidence="1">
    <location>
        <begin position="550"/>
        <end position="562"/>
    </location>
</feature>
<feature type="region of interest" description="Disordered" evidence="1">
    <location>
        <begin position="193"/>
        <end position="260"/>
    </location>
</feature>
<proteinExistence type="predicted"/>
<dbReference type="Pfam" id="PF25534">
    <property type="entry name" value="DUF7918"/>
    <property type="match status" value="1"/>
</dbReference>
<evidence type="ECO:0000256" key="1">
    <source>
        <dbReference type="SAM" id="MobiDB-lite"/>
    </source>
</evidence>
<dbReference type="AlphaFoldDB" id="A0A6A6GKS8"/>
<reference evidence="4" key="1">
    <citation type="journal article" date="2020" name="Stud. Mycol.">
        <title>101 Dothideomycetes genomes: A test case for predicting lifestyles and emergence of pathogens.</title>
        <authorList>
            <person name="Haridas S."/>
            <person name="Albert R."/>
            <person name="Binder M."/>
            <person name="Bloem J."/>
            <person name="LaButti K."/>
            <person name="Salamov A."/>
            <person name="Andreopoulos B."/>
            <person name="Baker S."/>
            <person name="Barry K."/>
            <person name="Bills G."/>
            <person name="Bluhm B."/>
            <person name="Cannon C."/>
            <person name="Castanera R."/>
            <person name="Culley D."/>
            <person name="Daum C."/>
            <person name="Ezra D."/>
            <person name="Gonzalez J."/>
            <person name="Henrissat B."/>
            <person name="Kuo A."/>
            <person name="Liang C."/>
            <person name="Lipzen A."/>
            <person name="Lutzoni F."/>
            <person name="Magnuson J."/>
            <person name="Mondo S."/>
            <person name="Nolan M."/>
            <person name="Ohm R."/>
            <person name="Pangilinan J."/>
            <person name="Park H.-J."/>
            <person name="Ramirez L."/>
            <person name="Alfaro M."/>
            <person name="Sun H."/>
            <person name="Tritt A."/>
            <person name="Yoshinaga Y."/>
            <person name="Zwiers L.-H."/>
            <person name="Turgeon B."/>
            <person name="Goodwin S."/>
            <person name="Spatafora J."/>
            <person name="Crous P."/>
            <person name="Grigoriev I."/>
        </authorList>
    </citation>
    <scope>NUCLEOTIDE SEQUENCE [LARGE SCALE GENOMIC DNA]</scope>
    <source>
        <strain evidence="4">CECT 20119</strain>
    </source>
</reference>
<dbReference type="Proteomes" id="UP000799538">
    <property type="component" value="Unassembled WGS sequence"/>
</dbReference>
<feature type="compositionally biased region" description="Acidic residues" evidence="1">
    <location>
        <begin position="290"/>
        <end position="302"/>
    </location>
</feature>
<dbReference type="OrthoDB" id="5400327at2759"/>
<evidence type="ECO:0000313" key="4">
    <source>
        <dbReference type="Proteomes" id="UP000799538"/>
    </source>
</evidence>
<gene>
    <name evidence="3" type="ORF">BDZ85DRAFT_49060</name>
</gene>
<sequence length="589" mass="64105">MPCFKGLAVSIHTPEGPLPEHSIQRQSRQSRISSYIPVPAPKVPSDSTTGVPEQSNFAVSITLLVPGQRVPYSAPKPTAEDPYPQGKVVGSFPGTLNDRGRYGPVIGPYIPRTTSPNETLAAYIYFDGRPKEEVATLLRRGEETWVNSRWVSVPDAEGGGLAEREFLFREVGLERWLNGLDLIGKEKDKAAKIEKRHKKLEKRSRVKREAIDSDDEQDQKPTNDRNGVLRYGGDQSSPVESVMEEAQSSDDSDDEPPDAEAAGQIKVSLFRVLASGEIKRGEYQPQFDAHDDEGEQNDGGDADIEHTTSFAQPKTLDPKTISTQTVTGLDPPDSPYATFTFFYRSDKQLRKMGILETQKTVETNVAPKRKSTDFSKLGPLNRFGTVGFTSYRDRERGGGKKKDSKGDDDDDAMDSDADDDDQLAKRKQDDDEEPESTNRNGGHLSPLDARKQGELADGVRKIKLKRAHSSDPVNETRKSPHLASADSPPLGTPLSGLSAIANAGSPPDISSTDPTSLNMSAFASPFKKHRASIEGLENNVFPPLEHKTEAPTSHPTMSSNPPAASTTTSATAASTAAASTPLPDEDEEL</sequence>
<dbReference type="PANTHER" id="PTHR36223:SF5">
    <property type="entry name" value="BETA-LACTAMASE-TYPE TRANSPEPTIDASE FOLD DOMAIN CONTAINING PROTEIN"/>
    <property type="match status" value="1"/>
</dbReference>
<feature type="compositionally biased region" description="Acidic residues" evidence="1">
    <location>
        <begin position="247"/>
        <end position="258"/>
    </location>
</feature>
<evidence type="ECO:0000313" key="3">
    <source>
        <dbReference type="EMBL" id="KAF2226346.1"/>
    </source>
</evidence>
<feature type="compositionally biased region" description="Basic and acidic residues" evidence="1">
    <location>
        <begin position="391"/>
        <end position="405"/>
    </location>
</feature>
<feature type="region of interest" description="Disordered" evidence="1">
    <location>
        <begin position="357"/>
        <end position="517"/>
    </location>
</feature>
<feature type="compositionally biased region" description="Acidic residues" evidence="1">
    <location>
        <begin position="406"/>
        <end position="421"/>
    </location>
</feature>